<dbReference type="STRING" id="366616.CG51_07425"/>
<dbReference type="PANTHER" id="PTHR30441">
    <property type="entry name" value="DUF748 DOMAIN-CONTAINING PROTEIN"/>
    <property type="match status" value="1"/>
</dbReference>
<dbReference type="EMBL" id="NIPV01000002">
    <property type="protein sequence ID" value="OWJ80094.1"/>
    <property type="molecule type" value="Genomic_DNA"/>
</dbReference>
<gene>
    <name evidence="3" type="ORF">CDV52_15740</name>
    <name evidence="2" type="ORF">CDV53_00285</name>
</gene>
<keyword evidence="5" id="KW-1185">Reference proteome</keyword>
<evidence type="ECO:0000313" key="5">
    <source>
        <dbReference type="Proteomes" id="UP000214673"/>
    </source>
</evidence>
<feature type="domain" description="AsmA" evidence="1">
    <location>
        <begin position="7"/>
        <end position="129"/>
    </location>
</feature>
<dbReference type="InterPro" id="IPR052894">
    <property type="entry name" value="AsmA-related"/>
</dbReference>
<dbReference type="Proteomes" id="UP000196640">
    <property type="component" value="Unassembled WGS sequence"/>
</dbReference>
<dbReference type="RefSeq" id="WP_035745547.1">
    <property type="nucleotide sequence ID" value="NZ_CALUEG010000040.1"/>
</dbReference>
<sequence length="587" mass="61997">MRWFVRVVLTLALCLALAVGLLFLVPSERVAAIASREFEQATGRALRFTGPIRPVLWPQLGIRAGEVELANASWSAEGPMMRADGLLVGIDVAPLLRGHVRLSRIIIDRPRLLLERNAAGRANWEFQGNGQGDFSLAHGALTDGTITFIDRLNGRRQTFDAVNADFRLPDYHGAARLSVKALWEGRPLTLTAGTAEFSTLRVGDTVPVEAELIGDALRLGFQGVFSGAPAEAKGRLMLATSDALRAAALLGGQSVAEPSQPLRLPVTLQGDLDWVPGRRVTLTEGVVSLDTDRLSGGMMLDLAGSRPHFAVTLNGAVFNAGALLPQLMAETLEGWSPAPIAYDWLQKANGTLDLQVERLLLPGAFFGPATLNVALDRGRAVATLADVGAYGGQLSGELVMNGRSGLSVGGDLRVTDMALRPLFADWGGAEFAGSLTGSLKFLGVGNTPAAIMNSLSGEGQLAIMNGRLAGVDLAAATLGHAPVGRLAVTPFTTLTARFAMKDGVLHNDDLSMDAPTLTATGSGVIGIGSGTWNYRLLPHPREAGLGRLRPPVLVTGTWGHPEIRLGLPTATEEAVAAERARLEQEGR</sequence>
<dbReference type="EMBL" id="NIPX01000029">
    <property type="protein sequence ID" value="OWJ82132.1"/>
    <property type="molecule type" value="Genomic_DNA"/>
</dbReference>
<dbReference type="AlphaFoldDB" id="A0A212AKY4"/>
<protein>
    <submittedName>
        <fullName evidence="3">AsmA family protein</fullName>
    </submittedName>
</protein>
<dbReference type="OrthoDB" id="5439561at2"/>
<comment type="caution">
    <text evidence="3">The sequence shown here is derived from an EMBL/GenBank/DDBJ whole genome shotgun (WGS) entry which is preliminary data.</text>
</comment>
<dbReference type="PANTHER" id="PTHR30441:SF4">
    <property type="entry name" value="PROTEIN ASMA"/>
    <property type="match status" value="1"/>
</dbReference>
<evidence type="ECO:0000313" key="2">
    <source>
        <dbReference type="EMBL" id="OWJ80094.1"/>
    </source>
</evidence>
<proteinExistence type="predicted"/>
<dbReference type="GO" id="GO:0090313">
    <property type="term" value="P:regulation of protein targeting to membrane"/>
    <property type="evidence" value="ECO:0007669"/>
    <property type="project" value="TreeGrafter"/>
</dbReference>
<dbReference type="Proteomes" id="UP000214673">
    <property type="component" value="Unassembled WGS sequence"/>
</dbReference>
<evidence type="ECO:0000313" key="3">
    <source>
        <dbReference type="EMBL" id="OWJ82132.1"/>
    </source>
</evidence>
<evidence type="ECO:0000313" key="4">
    <source>
        <dbReference type="Proteomes" id="UP000196640"/>
    </source>
</evidence>
<dbReference type="GO" id="GO:0005886">
    <property type="term" value="C:plasma membrane"/>
    <property type="evidence" value="ECO:0007669"/>
    <property type="project" value="TreeGrafter"/>
</dbReference>
<dbReference type="InterPro" id="IPR007844">
    <property type="entry name" value="AsmA"/>
</dbReference>
<dbReference type="Pfam" id="PF05170">
    <property type="entry name" value="AsmA"/>
    <property type="match status" value="2"/>
</dbReference>
<name>A0A212AKY4_9RHOB</name>
<feature type="domain" description="AsmA" evidence="1">
    <location>
        <begin position="331"/>
        <end position="509"/>
    </location>
</feature>
<evidence type="ECO:0000259" key="1">
    <source>
        <dbReference type="Pfam" id="PF05170"/>
    </source>
</evidence>
<reference evidence="4 5" key="1">
    <citation type="submission" date="2016-11" db="EMBL/GenBank/DDBJ databases">
        <title>Comparison of Traditional DNA-DNA Hybridization with In Silico Genomic Analysis.</title>
        <authorList>
            <person name="Nicholson A.C."/>
            <person name="Sammons S."/>
            <person name="Humrighouse B.W."/>
            <person name="Graziano J."/>
            <person name="Lasker B."/>
            <person name="Whitney A.M."/>
            <person name="Mcquiston J.R."/>
        </authorList>
    </citation>
    <scope>NUCLEOTIDE SEQUENCE [LARGE SCALE GENOMIC DNA]</scope>
    <source>
        <strain evidence="2 5">H1892</strain>
        <strain evidence="3 4">H2381</strain>
    </source>
</reference>
<organism evidence="3 4">
    <name type="scientific">Haematobacter missouriensis</name>
    <dbReference type="NCBI Taxonomy" id="366616"/>
    <lineage>
        <taxon>Bacteria</taxon>
        <taxon>Pseudomonadati</taxon>
        <taxon>Pseudomonadota</taxon>
        <taxon>Alphaproteobacteria</taxon>
        <taxon>Rhodobacterales</taxon>
        <taxon>Paracoccaceae</taxon>
        <taxon>Haematobacter</taxon>
    </lineage>
</organism>
<accession>A0A212AKY4</accession>